<dbReference type="PANTHER" id="PTHR44998:SF1">
    <property type="entry name" value="UDP-N-ACETYLGLUCOSAMINE--PEPTIDE N-ACETYLGLUCOSAMINYLTRANSFERASE 110 KDA SUBUNIT"/>
    <property type="match status" value="1"/>
</dbReference>
<evidence type="ECO:0000313" key="3">
    <source>
        <dbReference type="EMBL" id="AQS87834.1"/>
    </source>
</evidence>
<dbReference type="RefSeq" id="WP_077806830.1">
    <property type="nucleotide sequence ID" value="NZ_BJXS01000002.1"/>
</dbReference>
<dbReference type="OrthoDB" id="7284839at2"/>
<dbReference type="InterPro" id="IPR013105">
    <property type="entry name" value="TPR_2"/>
</dbReference>
<dbReference type="InterPro" id="IPR019734">
    <property type="entry name" value="TPR_rpt"/>
</dbReference>
<dbReference type="Gene3D" id="1.25.40.10">
    <property type="entry name" value="Tetratricopeptide repeat domain"/>
    <property type="match status" value="1"/>
</dbReference>
<dbReference type="Pfam" id="PF13181">
    <property type="entry name" value="TPR_8"/>
    <property type="match status" value="1"/>
</dbReference>
<dbReference type="PANTHER" id="PTHR44998">
    <property type="match status" value="1"/>
</dbReference>
<dbReference type="SMART" id="SM00028">
    <property type="entry name" value="TPR"/>
    <property type="match status" value="2"/>
</dbReference>
<evidence type="ECO:0000313" key="4">
    <source>
        <dbReference type="Proteomes" id="UP000188604"/>
    </source>
</evidence>
<dbReference type="Pfam" id="PF07719">
    <property type="entry name" value="TPR_2"/>
    <property type="match status" value="1"/>
</dbReference>
<sequence length="125" mass="14398">MIFPFKLRPKLRTLMRHADQARDRRDWAQAALGYRAAINHIPDRPAIWVQYGHALKESGYLHDAELAYRRAIALNSTDADSFIQLGHALKLAERREEAREAYKQAYRLDPSLAQTVVDPSYLDHG</sequence>
<dbReference type="STRING" id="320497.A0U93_07670"/>
<keyword evidence="1" id="KW-0677">Repeat</keyword>
<keyword evidence="4" id="KW-1185">Reference proteome</keyword>
<dbReference type="KEGG" id="nch:A0U93_07670"/>
<proteinExistence type="predicted"/>
<dbReference type="EMBL" id="CP014691">
    <property type="protein sequence ID" value="AQS87834.1"/>
    <property type="molecule type" value="Genomic_DNA"/>
</dbReference>
<evidence type="ECO:0000256" key="2">
    <source>
        <dbReference type="ARBA" id="ARBA00022803"/>
    </source>
</evidence>
<accession>A0A1U9KPV2</accession>
<organism evidence="3 4">
    <name type="scientific">Neoasaia chiangmaiensis</name>
    <dbReference type="NCBI Taxonomy" id="320497"/>
    <lineage>
        <taxon>Bacteria</taxon>
        <taxon>Pseudomonadati</taxon>
        <taxon>Pseudomonadota</taxon>
        <taxon>Alphaproteobacteria</taxon>
        <taxon>Acetobacterales</taxon>
        <taxon>Acetobacteraceae</taxon>
        <taxon>Neoasaia</taxon>
    </lineage>
</organism>
<dbReference type="PROSITE" id="PS50005">
    <property type="entry name" value="TPR"/>
    <property type="match status" value="1"/>
</dbReference>
<protein>
    <submittedName>
        <fullName evidence="3">Uncharacterized protein</fullName>
    </submittedName>
</protein>
<dbReference type="AlphaFoldDB" id="A0A1U9KPV2"/>
<dbReference type="Proteomes" id="UP000188604">
    <property type="component" value="Chromosome"/>
</dbReference>
<dbReference type="SUPFAM" id="SSF48452">
    <property type="entry name" value="TPR-like"/>
    <property type="match status" value="1"/>
</dbReference>
<gene>
    <name evidence="3" type="ORF">A0U93_07670</name>
</gene>
<reference evidence="3 4" key="1">
    <citation type="submission" date="2016-03" db="EMBL/GenBank/DDBJ databases">
        <title>Acetic acid bacteria sequencing.</title>
        <authorList>
            <person name="Brandt J."/>
            <person name="Jakob F."/>
            <person name="Vogel R.F."/>
        </authorList>
    </citation>
    <scope>NUCLEOTIDE SEQUENCE [LARGE SCALE GENOMIC DNA]</scope>
    <source>
        <strain evidence="3 4">NBRC 101099</strain>
    </source>
</reference>
<name>A0A1U9KPV2_9PROT</name>
<evidence type="ECO:0000256" key="1">
    <source>
        <dbReference type="ARBA" id="ARBA00022737"/>
    </source>
</evidence>
<keyword evidence="2" id="KW-0802">TPR repeat</keyword>
<dbReference type="InterPro" id="IPR011990">
    <property type="entry name" value="TPR-like_helical_dom_sf"/>
</dbReference>